<protein>
    <recommendedName>
        <fullName evidence="7">Anti-silencing function protein 1</fullName>
    </recommendedName>
</protein>
<dbReference type="OrthoDB" id="29755at2759"/>
<keyword evidence="5" id="KW-0143">Chaperone</keyword>
<comment type="subcellular location">
    <subcellularLocation>
        <location evidence="1">Nucleus</location>
    </subcellularLocation>
</comment>
<dbReference type="OMA" id="CAEPVDI"/>
<keyword evidence="4" id="KW-0804">Transcription</keyword>
<dbReference type="Pfam" id="PF04729">
    <property type="entry name" value="ASF1_hist_chap"/>
    <property type="match status" value="1"/>
</dbReference>
<dbReference type="Gene3D" id="2.60.40.1490">
    <property type="entry name" value="Histone chaperone ASF1-like"/>
    <property type="match status" value="1"/>
</dbReference>
<evidence type="ECO:0000256" key="1">
    <source>
        <dbReference type="ARBA" id="ARBA00004123"/>
    </source>
</evidence>
<evidence type="ECO:0000256" key="7">
    <source>
        <dbReference type="ARBA" id="ARBA00032776"/>
    </source>
</evidence>
<dbReference type="STRING" id="993615.L2GQR0"/>
<comment type="similarity">
    <text evidence="2">Belongs to the ASF1 family.</text>
</comment>
<evidence type="ECO:0000313" key="10">
    <source>
        <dbReference type="Proteomes" id="UP000011082"/>
    </source>
</evidence>
<keyword evidence="6" id="KW-0539">Nucleus</keyword>
<feature type="compositionally biased region" description="Acidic residues" evidence="8">
    <location>
        <begin position="137"/>
        <end position="171"/>
    </location>
</feature>
<keyword evidence="3" id="KW-0805">Transcription regulation</keyword>
<keyword evidence="10" id="KW-1185">Reference proteome</keyword>
<evidence type="ECO:0000313" key="9">
    <source>
        <dbReference type="EMBL" id="ELA42647.1"/>
    </source>
</evidence>
<dbReference type="GO" id="GO:0006335">
    <property type="term" value="P:DNA replication-dependent chromatin assembly"/>
    <property type="evidence" value="ECO:0007669"/>
    <property type="project" value="TreeGrafter"/>
</dbReference>
<evidence type="ECO:0000256" key="3">
    <source>
        <dbReference type="ARBA" id="ARBA00023015"/>
    </source>
</evidence>
<dbReference type="HOGENOM" id="CLU_083062_0_0_1"/>
<dbReference type="GO" id="GO:0000785">
    <property type="term" value="C:chromatin"/>
    <property type="evidence" value="ECO:0007669"/>
    <property type="project" value="TreeGrafter"/>
</dbReference>
<feature type="region of interest" description="Disordered" evidence="8">
    <location>
        <begin position="135"/>
        <end position="171"/>
    </location>
</feature>
<dbReference type="EMBL" id="JH370131">
    <property type="protein sequence ID" value="ELA42647.1"/>
    <property type="molecule type" value="Genomic_DNA"/>
</dbReference>
<dbReference type="Proteomes" id="UP000011082">
    <property type="component" value="Unassembled WGS sequence"/>
</dbReference>
<dbReference type="InterPro" id="IPR036747">
    <property type="entry name" value="ASF1-like_sf"/>
</dbReference>
<dbReference type="GO" id="GO:0005634">
    <property type="term" value="C:nucleus"/>
    <property type="evidence" value="ECO:0007669"/>
    <property type="project" value="UniProtKB-SubCell"/>
</dbReference>
<dbReference type="AlphaFoldDB" id="L2GQR0"/>
<dbReference type="GO" id="GO:0042393">
    <property type="term" value="F:histone binding"/>
    <property type="evidence" value="ECO:0007669"/>
    <property type="project" value="TreeGrafter"/>
</dbReference>
<dbReference type="PANTHER" id="PTHR12040">
    <property type="entry name" value="ANTI-SILENCING PROTEIN 1"/>
    <property type="match status" value="1"/>
</dbReference>
<dbReference type="VEuPathDB" id="MicrosporidiaDB:VICG_00399"/>
<dbReference type="InterPro" id="IPR006818">
    <property type="entry name" value="ASF1-like"/>
</dbReference>
<gene>
    <name evidence="9" type="ORF">VICG_00399</name>
</gene>
<evidence type="ECO:0000256" key="5">
    <source>
        <dbReference type="ARBA" id="ARBA00023186"/>
    </source>
</evidence>
<accession>L2GQR0</accession>
<dbReference type="PANTHER" id="PTHR12040:SF0">
    <property type="entry name" value="HISTONE CHAPERONE ASF1"/>
    <property type="match status" value="1"/>
</dbReference>
<dbReference type="RefSeq" id="XP_007603852.1">
    <property type="nucleotide sequence ID" value="XM_007603790.1"/>
</dbReference>
<dbReference type="InParanoid" id="L2GQR0"/>
<organism evidence="9 10">
    <name type="scientific">Vittaforma corneae (strain ATCC 50505)</name>
    <name type="common">Microsporidian parasite</name>
    <name type="synonym">Nosema corneum</name>
    <dbReference type="NCBI Taxonomy" id="993615"/>
    <lineage>
        <taxon>Eukaryota</taxon>
        <taxon>Fungi</taxon>
        <taxon>Fungi incertae sedis</taxon>
        <taxon>Microsporidia</taxon>
        <taxon>Nosematidae</taxon>
        <taxon>Vittaforma</taxon>
    </lineage>
</organism>
<reference evidence="10" key="1">
    <citation type="submission" date="2011-05" db="EMBL/GenBank/DDBJ databases">
        <title>The genome sequence of Vittaforma corneae strain ATCC 50505.</title>
        <authorList>
            <consortium name="The Broad Institute Genome Sequencing Platform"/>
            <person name="Cuomo C."/>
            <person name="Didier E."/>
            <person name="Bowers L."/>
            <person name="Young S.K."/>
            <person name="Zeng Q."/>
            <person name="Gargeya S."/>
            <person name="Fitzgerald M."/>
            <person name="Haas B."/>
            <person name="Abouelleil A."/>
            <person name="Alvarado L."/>
            <person name="Arachchi H.M."/>
            <person name="Berlin A."/>
            <person name="Chapman S.B."/>
            <person name="Gearin G."/>
            <person name="Goldberg J."/>
            <person name="Griggs A."/>
            <person name="Gujja S."/>
            <person name="Hansen M."/>
            <person name="Heiman D."/>
            <person name="Howarth C."/>
            <person name="Larimer J."/>
            <person name="Lui A."/>
            <person name="MacDonald P.J.P."/>
            <person name="McCowen C."/>
            <person name="Montmayeur A."/>
            <person name="Murphy C."/>
            <person name="Neiman D."/>
            <person name="Pearson M."/>
            <person name="Priest M."/>
            <person name="Roberts A."/>
            <person name="Saif S."/>
            <person name="Shea T."/>
            <person name="Sisk P."/>
            <person name="Stolte C."/>
            <person name="Sykes S."/>
            <person name="Wortman J."/>
            <person name="Nusbaum C."/>
            <person name="Birren B."/>
        </authorList>
    </citation>
    <scope>NUCLEOTIDE SEQUENCE [LARGE SCALE GENOMIC DNA]</scope>
    <source>
        <strain evidence="10">ATCC 50505</strain>
    </source>
</reference>
<evidence type="ECO:0000256" key="4">
    <source>
        <dbReference type="ARBA" id="ARBA00023163"/>
    </source>
</evidence>
<evidence type="ECO:0000256" key="6">
    <source>
        <dbReference type="ARBA" id="ARBA00023242"/>
    </source>
</evidence>
<evidence type="ECO:0000256" key="2">
    <source>
        <dbReference type="ARBA" id="ARBA00006051"/>
    </source>
</evidence>
<feature type="compositionally biased region" description="Basic and acidic residues" evidence="8">
    <location>
        <begin position="282"/>
        <end position="292"/>
    </location>
</feature>
<dbReference type="SUPFAM" id="SSF101546">
    <property type="entry name" value="ASF1-like"/>
    <property type="match status" value="1"/>
</dbReference>
<sequence length="298" mass="33800">MAKLELVKVDTDTAKIYNPKNSFVFKLTFNNQEYLNDDVEFEIIYFGDAYSDNHDQKICHNVIGPLEAGKLYFELETSPIDLTKIPIKTLFGLTTILIVGKFKGEQFIRIGFVVDVRYPGINSEKLVDSDDVAITGDVEDDEGYEDEEMAEEDSSDNDIVEDEDSEDEEVEIMDDEELDEYEEDEGYNAECDEKGSSADEELEDALAEAIMPTKKRESIPLETPIVPGKDEFEYKGFAMKQSLIELTLLDKPIIHVFDIDWGTSNKPQGDIAESSENEDNASDFKRDSEQTVKKTKTQ</sequence>
<dbReference type="GeneID" id="19881117"/>
<feature type="region of interest" description="Disordered" evidence="8">
    <location>
        <begin position="260"/>
        <end position="298"/>
    </location>
</feature>
<evidence type="ECO:0000256" key="8">
    <source>
        <dbReference type="SAM" id="MobiDB-lite"/>
    </source>
</evidence>
<name>L2GQR0_VITCO</name>
<proteinExistence type="inferred from homology"/>